<dbReference type="Proteomes" id="UP000199118">
    <property type="component" value="Unassembled WGS sequence"/>
</dbReference>
<dbReference type="SUPFAM" id="SSF46767">
    <property type="entry name" value="Methylated DNA-protein cysteine methyltransferase, C-terminal domain"/>
    <property type="match status" value="1"/>
</dbReference>
<protein>
    <recommendedName>
        <fullName evidence="3">methylated-DNA--[protein]-cysteine S-methyltransferase</fullName>
        <ecNumber evidence="3">2.1.1.63</ecNumber>
    </recommendedName>
</protein>
<proteinExistence type="inferred from homology"/>
<dbReference type="SUPFAM" id="SSF53155">
    <property type="entry name" value="Methylated DNA-protein cysteine methyltransferase domain"/>
    <property type="match status" value="1"/>
</dbReference>
<dbReference type="PANTHER" id="PTHR10815">
    <property type="entry name" value="METHYLATED-DNA--PROTEIN-CYSTEINE METHYLTRANSFERASE"/>
    <property type="match status" value="1"/>
</dbReference>
<organism evidence="12 13">
    <name type="scientific">Albimonas donghaensis</name>
    <dbReference type="NCBI Taxonomy" id="356660"/>
    <lineage>
        <taxon>Bacteria</taxon>
        <taxon>Pseudomonadati</taxon>
        <taxon>Pseudomonadota</taxon>
        <taxon>Alphaproteobacteria</taxon>
        <taxon>Rhodobacterales</taxon>
        <taxon>Paracoccaceae</taxon>
        <taxon>Albimonas</taxon>
    </lineage>
</organism>
<dbReference type="PANTHER" id="PTHR10815:SF5">
    <property type="entry name" value="METHYLATED-DNA--PROTEIN-CYSTEINE METHYLTRANSFERASE"/>
    <property type="match status" value="1"/>
</dbReference>
<dbReference type="GO" id="GO:0008270">
    <property type="term" value="F:zinc ion binding"/>
    <property type="evidence" value="ECO:0007669"/>
    <property type="project" value="InterPro"/>
</dbReference>
<name>A0A1H3CCP2_9RHOB</name>
<dbReference type="NCBIfam" id="TIGR00589">
    <property type="entry name" value="ogt"/>
    <property type="match status" value="1"/>
</dbReference>
<feature type="domain" description="Methylated-DNA-[protein]-cysteine S-methyltransferase DNA binding" evidence="10">
    <location>
        <begin position="261"/>
        <end position="340"/>
    </location>
</feature>
<evidence type="ECO:0000259" key="11">
    <source>
        <dbReference type="Pfam" id="PF02805"/>
    </source>
</evidence>
<dbReference type="GO" id="GO:0003677">
    <property type="term" value="F:DNA binding"/>
    <property type="evidence" value="ECO:0007669"/>
    <property type="project" value="InterPro"/>
</dbReference>
<dbReference type="InterPro" id="IPR014048">
    <property type="entry name" value="MethylDNA_cys_MeTrfase_DNA-bd"/>
</dbReference>
<keyword evidence="5 12" id="KW-0808">Transferase</keyword>
<dbReference type="RefSeq" id="WP_092683470.1">
    <property type="nucleotide sequence ID" value="NZ_FNMZ01000006.1"/>
</dbReference>
<dbReference type="PROSITE" id="PS00374">
    <property type="entry name" value="MGMT"/>
    <property type="match status" value="1"/>
</dbReference>
<dbReference type="GO" id="GO:0003908">
    <property type="term" value="F:methylated-DNA-[protein]-cysteine S-methyltransferase activity"/>
    <property type="evidence" value="ECO:0007669"/>
    <property type="project" value="UniProtKB-EC"/>
</dbReference>
<evidence type="ECO:0000313" key="12">
    <source>
        <dbReference type="EMBL" id="SDX51364.1"/>
    </source>
</evidence>
<feature type="domain" description="Ada DNA repair metal-binding" evidence="11">
    <location>
        <begin position="12"/>
        <end position="72"/>
    </location>
</feature>
<dbReference type="Gene3D" id="3.30.160.70">
    <property type="entry name" value="Methylated DNA-protein cysteine methyltransferase domain"/>
    <property type="match status" value="1"/>
</dbReference>
<evidence type="ECO:0000256" key="7">
    <source>
        <dbReference type="ARBA" id="ARBA00023159"/>
    </source>
</evidence>
<evidence type="ECO:0000256" key="8">
    <source>
        <dbReference type="ARBA" id="ARBA00023204"/>
    </source>
</evidence>
<dbReference type="GO" id="GO:0006355">
    <property type="term" value="P:regulation of DNA-templated transcription"/>
    <property type="evidence" value="ECO:0007669"/>
    <property type="project" value="InterPro"/>
</dbReference>
<keyword evidence="8" id="KW-0234">DNA repair</keyword>
<dbReference type="InterPro" id="IPR035451">
    <property type="entry name" value="Ada-like_dom_sf"/>
</dbReference>
<dbReference type="GO" id="GO:0032259">
    <property type="term" value="P:methylation"/>
    <property type="evidence" value="ECO:0007669"/>
    <property type="project" value="UniProtKB-KW"/>
</dbReference>
<dbReference type="AlphaFoldDB" id="A0A1H3CCP2"/>
<evidence type="ECO:0000256" key="5">
    <source>
        <dbReference type="ARBA" id="ARBA00022679"/>
    </source>
</evidence>
<keyword evidence="6" id="KW-0227">DNA damage</keyword>
<keyword evidence="4 12" id="KW-0489">Methyltransferase</keyword>
<dbReference type="OrthoDB" id="9802228at2"/>
<dbReference type="InterPro" id="IPR036631">
    <property type="entry name" value="MGMT_N_sf"/>
</dbReference>
<reference evidence="12 13" key="1">
    <citation type="submission" date="2016-10" db="EMBL/GenBank/DDBJ databases">
        <authorList>
            <person name="de Groot N.N."/>
        </authorList>
    </citation>
    <scope>NUCLEOTIDE SEQUENCE [LARGE SCALE GENOMIC DNA]</scope>
    <source>
        <strain evidence="12 13">DSM 17890</strain>
    </source>
</reference>
<evidence type="ECO:0000256" key="9">
    <source>
        <dbReference type="ARBA" id="ARBA00049348"/>
    </source>
</evidence>
<dbReference type="CDD" id="cd06445">
    <property type="entry name" value="ATase"/>
    <property type="match status" value="1"/>
</dbReference>
<keyword evidence="13" id="KW-1185">Reference proteome</keyword>
<comment type="similarity">
    <text evidence="2">Belongs to the MGMT family.</text>
</comment>
<evidence type="ECO:0000256" key="1">
    <source>
        <dbReference type="ARBA" id="ARBA00001286"/>
    </source>
</evidence>
<dbReference type="InterPro" id="IPR036217">
    <property type="entry name" value="MethylDNA_cys_MeTrfase_DNAb"/>
</dbReference>
<keyword evidence="7" id="KW-0010">Activator</keyword>
<gene>
    <name evidence="12" type="ORF">SAMN05444336_10638</name>
</gene>
<evidence type="ECO:0000259" key="10">
    <source>
        <dbReference type="Pfam" id="PF01035"/>
    </source>
</evidence>
<evidence type="ECO:0000256" key="2">
    <source>
        <dbReference type="ARBA" id="ARBA00008711"/>
    </source>
</evidence>
<dbReference type="Pfam" id="PF01035">
    <property type="entry name" value="DNA_binding_1"/>
    <property type="match status" value="1"/>
</dbReference>
<evidence type="ECO:0000256" key="4">
    <source>
        <dbReference type="ARBA" id="ARBA00022603"/>
    </source>
</evidence>
<dbReference type="SUPFAM" id="SSF57884">
    <property type="entry name" value="Ada DNA repair protein, N-terminal domain (N-Ada 10)"/>
    <property type="match status" value="1"/>
</dbReference>
<sequence>MLTLPPPDALHDALDAGDLAFEGHAWALDPAAGLFHRFACARIPPARADRAFRDSLSACLDAGFAPCPACRPLATAAAPDPLVARMVAALEAEPGRRWREADVTALGLDPADLRKRFRRRLGLGFLQLARALAPSPRASRPEPPPDPAAAAAPEVMAELERLLDEAGAPDDAPAAVALHADWIATPIGPMLAIADAHALHVLEFAERAALPGEIRALRAAANLPIGRGTTPALEATRAALAAYFEGRDLALDVPVARSGTPFRQSVWDALRRIPPGRTLSYLGLAEAIGNPAATRAVAQANGANPMAVVVPCHRVIGADGSLTGYGGLLWRKTWLLEHEARHAPAASPEGAMPTGDAP</sequence>
<comment type="catalytic activity">
    <reaction evidence="1">
        <text>a 4-O-methyl-thymidine in DNA + L-cysteinyl-[protein] = a thymidine in DNA + S-methyl-L-cysteinyl-[protein]</text>
        <dbReference type="Rhea" id="RHEA:53428"/>
        <dbReference type="Rhea" id="RHEA-COMP:10131"/>
        <dbReference type="Rhea" id="RHEA-COMP:10132"/>
        <dbReference type="Rhea" id="RHEA-COMP:13555"/>
        <dbReference type="Rhea" id="RHEA-COMP:13556"/>
        <dbReference type="ChEBI" id="CHEBI:29950"/>
        <dbReference type="ChEBI" id="CHEBI:82612"/>
        <dbReference type="ChEBI" id="CHEBI:137386"/>
        <dbReference type="ChEBI" id="CHEBI:137387"/>
        <dbReference type="EC" id="2.1.1.63"/>
    </reaction>
</comment>
<dbReference type="STRING" id="356660.SAMN05444336_10638"/>
<dbReference type="Pfam" id="PF02805">
    <property type="entry name" value="Ada_Zn_binding"/>
    <property type="match status" value="1"/>
</dbReference>
<evidence type="ECO:0000256" key="6">
    <source>
        <dbReference type="ARBA" id="ARBA00022763"/>
    </source>
</evidence>
<evidence type="ECO:0000313" key="13">
    <source>
        <dbReference type="Proteomes" id="UP000199118"/>
    </source>
</evidence>
<evidence type="ECO:0000256" key="3">
    <source>
        <dbReference type="ARBA" id="ARBA00011918"/>
    </source>
</evidence>
<dbReference type="EMBL" id="FNMZ01000006">
    <property type="protein sequence ID" value="SDX51364.1"/>
    <property type="molecule type" value="Genomic_DNA"/>
</dbReference>
<dbReference type="EC" id="2.1.1.63" evidence="3"/>
<accession>A0A1H3CCP2</accession>
<dbReference type="FunFam" id="1.10.10.10:FF:000214">
    <property type="entry name" value="Methylated-DNA--protein-cysteine methyltransferase"/>
    <property type="match status" value="1"/>
</dbReference>
<dbReference type="Gene3D" id="3.40.10.10">
    <property type="entry name" value="DNA Methylphosphotriester Repair Domain"/>
    <property type="match status" value="1"/>
</dbReference>
<dbReference type="GO" id="GO:0006281">
    <property type="term" value="P:DNA repair"/>
    <property type="evidence" value="ECO:0007669"/>
    <property type="project" value="UniProtKB-KW"/>
</dbReference>
<dbReference type="InterPro" id="IPR036388">
    <property type="entry name" value="WH-like_DNA-bd_sf"/>
</dbReference>
<dbReference type="Gene3D" id="1.10.10.10">
    <property type="entry name" value="Winged helix-like DNA-binding domain superfamily/Winged helix DNA-binding domain"/>
    <property type="match status" value="1"/>
</dbReference>
<dbReference type="InterPro" id="IPR004026">
    <property type="entry name" value="Ada_DNA_repair_Zn-bd"/>
</dbReference>
<dbReference type="InterPro" id="IPR001497">
    <property type="entry name" value="MethylDNA_cys_MeTrfase_AS"/>
</dbReference>
<comment type="catalytic activity">
    <reaction evidence="9">
        <text>a 6-O-methyl-2'-deoxyguanosine in DNA + L-cysteinyl-[protein] = S-methyl-L-cysteinyl-[protein] + a 2'-deoxyguanosine in DNA</text>
        <dbReference type="Rhea" id="RHEA:24000"/>
        <dbReference type="Rhea" id="RHEA-COMP:10131"/>
        <dbReference type="Rhea" id="RHEA-COMP:10132"/>
        <dbReference type="Rhea" id="RHEA-COMP:11367"/>
        <dbReference type="Rhea" id="RHEA-COMP:11368"/>
        <dbReference type="ChEBI" id="CHEBI:29950"/>
        <dbReference type="ChEBI" id="CHEBI:82612"/>
        <dbReference type="ChEBI" id="CHEBI:85445"/>
        <dbReference type="ChEBI" id="CHEBI:85448"/>
        <dbReference type="EC" id="2.1.1.63"/>
    </reaction>
</comment>